<organism evidence="4 5">
    <name type="scientific">Lentibacillus salinarum</name>
    <dbReference type="NCBI Taxonomy" id="446820"/>
    <lineage>
        <taxon>Bacteria</taxon>
        <taxon>Bacillati</taxon>
        <taxon>Bacillota</taxon>
        <taxon>Bacilli</taxon>
        <taxon>Bacillales</taxon>
        <taxon>Bacillaceae</taxon>
        <taxon>Lentibacillus</taxon>
    </lineage>
</organism>
<feature type="chain" id="PRO_5045182629" evidence="2">
    <location>
        <begin position="19"/>
        <end position="304"/>
    </location>
</feature>
<evidence type="ECO:0000256" key="2">
    <source>
        <dbReference type="SAM" id="SignalP"/>
    </source>
</evidence>
<name>A0ABW3ZXP8_9BACI</name>
<dbReference type="Pfam" id="PF15902">
    <property type="entry name" value="Sortilin-Vps10"/>
    <property type="match status" value="1"/>
</dbReference>
<keyword evidence="1" id="KW-0677">Repeat</keyword>
<sequence>MIKKAMIIVTIISGLLLAGCISNDGDEESAFEVPFDGSMEHVHGMGYAGNDNGLYFASHTGLKIYREGEWFKTSKNFNDYMGFNAVDEGFYTSGHPGEDSDLPNPIGIQRSFDGGKTLESLKFEGETDFHAMAVGFNSHNIFVMNPAKNSELKQGFYKSQDDGESWESVNASGLEGEIFALAIHPSNSNHVAAATTNGVFVSNDGGSNFQIITEAVQGTAVFFNEENLYYASYSTIPSLVKYNIENGNQKTINLPNLTEDGPVYIAQNPQDNQEFAIYTTKGQAYISKDGAESWDQILEDGKVN</sequence>
<dbReference type="NCBIfam" id="NF045728">
    <property type="entry name" value="glycosyl_F510_1955"/>
    <property type="match status" value="1"/>
</dbReference>
<keyword evidence="5" id="KW-1185">Reference proteome</keyword>
<evidence type="ECO:0000313" key="4">
    <source>
        <dbReference type="EMBL" id="MFD1363210.1"/>
    </source>
</evidence>
<gene>
    <name evidence="4" type="ORF">ACFQ4A_16300</name>
</gene>
<dbReference type="InterPro" id="IPR054817">
    <property type="entry name" value="Glycosyl_F510_1955-like"/>
</dbReference>
<dbReference type="RefSeq" id="WP_382402458.1">
    <property type="nucleotide sequence ID" value="NZ_JBHTNH010000029.1"/>
</dbReference>
<dbReference type="InterPro" id="IPR015943">
    <property type="entry name" value="WD40/YVTN_repeat-like_dom_sf"/>
</dbReference>
<dbReference type="Gene3D" id="2.130.10.10">
    <property type="entry name" value="YVTN repeat-like/Quinoprotein amine dehydrogenase"/>
    <property type="match status" value="1"/>
</dbReference>
<evidence type="ECO:0000256" key="1">
    <source>
        <dbReference type="ARBA" id="ARBA00022737"/>
    </source>
</evidence>
<comment type="caution">
    <text evidence="4">The sequence shown here is derived from an EMBL/GenBank/DDBJ whole genome shotgun (WGS) entry which is preliminary data.</text>
</comment>
<protein>
    <submittedName>
        <fullName evidence="4">F510_1955 family glycosylhydrolase</fullName>
    </submittedName>
</protein>
<dbReference type="PROSITE" id="PS51257">
    <property type="entry name" value="PROKAR_LIPOPROTEIN"/>
    <property type="match status" value="1"/>
</dbReference>
<keyword evidence="2" id="KW-0732">Signal</keyword>
<proteinExistence type="predicted"/>
<dbReference type="EMBL" id="JBHTNH010000029">
    <property type="protein sequence ID" value="MFD1363210.1"/>
    <property type="molecule type" value="Genomic_DNA"/>
</dbReference>
<feature type="signal peptide" evidence="2">
    <location>
        <begin position="1"/>
        <end position="18"/>
    </location>
</feature>
<dbReference type="SUPFAM" id="SSF110296">
    <property type="entry name" value="Oligoxyloglucan reducing end-specific cellobiohydrolase"/>
    <property type="match status" value="1"/>
</dbReference>
<evidence type="ECO:0000313" key="5">
    <source>
        <dbReference type="Proteomes" id="UP001597178"/>
    </source>
</evidence>
<accession>A0ABW3ZXP8</accession>
<dbReference type="InterPro" id="IPR031778">
    <property type="entry name" value="Sortilin_N"/>
</dbReference>
<feature type="domain" description="Sortilin N-terminal" evidence="3">
    <location>
        <begin position="109"/>
        <end position="237"/>
    </location>
</feature>
<reference evidence="5" key="1">
    <citation type="journal article" date="2019" name="Int. J. Syst. Evol. Microbiol.">
        <title>The Global Catalogue of Microorganisms (GCM) 10K type strain sequencing project: providing services to taxonomists for standard genome sequencing and annotation.</title>
        <authorList>
            <consortium name="The Broad Institute Genomics Platform"/>
            <consortium name="The Broad Institute Genome Sequencing Center for Infectious Disease"/>
            <person name="Wu L."/>
            <person name="Ma J."/>
        </authorList>
    </citation>
    <scope>NUCLEOTIDE SEQUENCE [LARGE SCALE GENOMIC DNA]</scope>
    <source>
        <strain evidence="5">CCUG 54822</strain>
    </source>
</reference>
<dbReference type="Proteomes" id="UP001597178">
    <property type="component" value="Unassembled WGS sequence"/>
</dbReference>
<evidence type="ECO:0000259" key="3">
    <source>
        <dbReference type="Pfam" id="PF15902"/>
    </source>
</evidence>